<dbReference type="Proteomes" id="UP000004994">
    <property type="component" value="Chromosome 2"/>
</dbReference>
<dbReference type="EnsemblPlants" id="Solyc02g038707.1.1">
    <property type="protein sequence ID" value="Solyc02g038707.1.1"/>
    <property type="gene ID" value="Solyc02g038707.1"/>
</dbReference>
<dbReference type="Gramene" id="Solyc02g038707.1.1">
    <property type="protein sequence ID" value="Solyc02g038707.1.1"/>
    <property type="gene ID" value="Solyc02g038707.1"/>
</dbReference>
<reference evidence="2" key="2">
    <citation type="submission" date="2019-01" db="UniProtKB">
        <authorList>
            <consortium name="EnsemblPlants"/>
        </authorList>
    </citation>
    <scope>IDENTIFICATION</scope>
    <source>
        <strain evidence="2">cv. Heinz 1706</strain>
    </source>
</reference>
<accession>A0A3Q7EXU1</accession>
<dbReference type="InParanoid" id="A0A3Q7EXU1"/>
<name>A0A3Q7EXU1_SOLLC</name>
<proteinExistence type="predicted"/>
<reference evidence="2" key="1">
    <citation type="journal article" date="2012" name="Nature">
        <title>The tomato genome sequence provides insights into fleshy fruit evolution.</title>
        <authorList>
            <consortium name="Tomato Genome Consortium"/>
        </authorList>
    </citation>
    <scope>NUCLEOTIDE SEQUENCE [LARGE SCALE GENOMIC DNA]</scope>
    <source>
        <strain evidence="2">cv. Heinz 1706</strain>
    </source>
</reference>
<evidence type="ECO:0000313" key="2">
    <source>
        <dbReference type="EnsemblPlants" id="Solyc02g038707.1.1"/>
    </source>
</evidence>
<dbReference type="InterPro" id="IPR025724">
    <property type="entry name" value="GAG-pre-integrase_dom"/>
</dbReference>
<dbReference type="Pfam" id="PF13976">
    <property type="entry name" value="gag_pre-integrs"/>
    <property type="match status" value="1"/>
</dbReference>
<protein>
    <recommendedName>
        <fullName evidence="1">GAG-pre-integrase domain-containing protein</fullName>
    </recommendedName>
</protein>
<feature type="domain" description="GAG-pre-integrase" evidence="1">
    <location>
        <begin position="19"/>
        <end position="75"/>
    </location>
</feature>
<dbReference type="AlphaFoldDB" id="A0A3Q7EXU1"/>
<evidence type="ECO:0000313" key="3">
    <source>
        <dbReference type="Proteomes" id="UP000004994"/>
    </source>
</evidence>
<sequence>MRICSGALVVMKAIRRNNNMYHYQGSTVIGTAATTSNDEKEAEMTKLWHMRLRHAGGKSLKTLLDQGLLKGVEFEGKIIFPTQGSNEETTENFPLEGEPVEEEEYLRRVLKRFGMNKKTKSVSTLLAPHFKLSDAMSPNNEAERE</sequence>
<keyword evidence="3" id="KW-1185">Reference proteome</keyword>
<evidence type="ECO:0000259" key="1">
    <source>
        <dbReference type="Pfam" id="PF13976"/>
    </source>
</evidence>
<organism evidence="2">
    <name type="scientific">Solanum lycopersicum</name>
    <name type="common">Tomato</name>
    <name type="synonym">Lycopersicon esculentum</name>
    <dbReference type="NCBI Taxonomy" id="4081"/>
    <lineage>
        <taxon>Eukaryota</taxon>
        <taxon>Viridiplantae</taxon>
        <taxon>Streptophyta</taxon>
        <taxon>Embryophyta</taxon>
        <taxon>Tracheophyta</taxon>
        <taxon>Spermatophyta</taxon>
        <taxon>Magnoliopsida</taxon>
        <taxon>eudicotyledons</taxon>
        <taxon>Gunneridae</taxon>
        <taxon>Pentapetalae</taxon>
        <taxon>asterids</taxon>
        <taxon>lamiids</taxon>
        <taxon>Solanales</taxon>
        <taxon>Solanaceae</taxon>
        <taxon>Solanoideae</taxon>
        <taxon>Solaneae</taxon>
        <taxon>Solanum</taxon>
        <taxon>Solanum subgen. Lycopersicon</taxon>
    </lineage>
</organism>